<dbReference type="Gene3D" id="1.10.8.500">
    <property type="entry name" value="HAMP domain in histidine kinase"/>
    <property type="match status" value="1"/>
</dbReference>
<feature type="domain" description="Methyl-accepting transducer" evidence="7">
    <location>
        <begin position="320"/>
        <end position="549"/>
    </location>
</feature>
<evidence type="ECO:0000256" key="1">
    <source>
        <dbReference type="ARBA" id="ARBA00004370"/>
    </source>
</evidence>
<dbReference type="GO" id="GO:0004888">
    <property type="term" value="F:transmembrane signaling receptor activity"/>
    <property type="evidence" value="ECO:0007669"/>
    <property type="project" value="InterPro"/>
</dbReference>
<dbReference type="eggNOG" id="COG0840">
    <property type="taxonomic scope" value="Bacteria"/>
</dbReference>
<dbReference type="GO" id="GO:0007165">
    <property type="term" value="P:signal transduction"/>
    <property type="evidence" value="ECO:0007669"/>
    <property type="project" value="UniProtKB-KW"/>
</dbReference>
<dbReference type="GO" id="GO:0016020">
    <property type="term" value="C:membrane"/>
    <property type="evidence" value="ECO:0007669"/>
    <property type="project" value="UniProtKB-SubCell"/>
</dbReference>
<dbReference type="GO" id="GO:0006935">
    <property type="term" value="P:chemotaxis"/>
    <property type="evidence" value="ECO:0007669"/>
    <property type="project" value="UniProtKB-KW"/>
</dbReference>
<dbReference type="InterPro" id="IPR004089">
    <property type="entry name" value="MCPsignal_dom"/>
</dbReference>
<dbReference type="PANTHER" id="PTHR43531:SF11">
    <property type="entry name" value="METHYL-ACCEPTING CHEMOTAXIS PROTEIN 3"/>
    <property type="match status" value="1"/>
</dbReference>
<dbReference type="CDD" id="cd11386">
    <property type="entry name" value="MCP_signal"/>
    <property type="match status" value="1"/>
</dbReference>
<evidence type="ECO:0000259" key="7">
    <source>
        <dbReference type="PROSITE" id="PS50111"/>
    </source>
</evidence>
<dbReference type="Proteomes" id="UP000028701">
    <property type="component" value="Unassembled WGS sequence"/>
</dbReference>
<proteinExistence type="inferred from homology"/>
<evidence type="ECO:0000256" key="6">
    <source>
        <dbReference type="SAM" id="Phobius"/>
    </source>
</evidence>
<accession>A0A081D2W7</accession>
<keyword evidence="2" id="KW-0145">Chemotaxis</keyword>
<sequence length="590" mass="63186">MSQNYKAADTEYSEFISIDGGSEIDMAIASQRMVAVVYDAYQVFLYEPQTTGMKRATDDYAASKTRMAELLSSAESALPEEREALLKFQGQAQAIFDITDKAVAAGSASRDDEAKSLLMQADEQVATTLASMRAWINNYSASIKVKADLLSDKTDTTILYTLIGLAAVFFAALLVAVAVTRREITGPIERLRMRMLSLADGQIENAVPGTDRRDELGSMASAVAIFRNNAIEKTRLENQSEADRTLAETERMEREKQKLADAASTSFAVEALAKGLERLADGKIGYRINTPFVSTLDGLRVNFNSSLEKLHSVLRSVGQNAEGIDAGANEIRSAADDLSRRTEQQAASVEETAAALEQITTTVKDSTIRAEDAGKLVSKAREGVEHSGQLMQNAISAMKEIEKSANEMGSIISVIDEIAFQTNLLALNAGVEAARAGEAGKGFAVVAQEVRELAQRSAKAAKEIKALIVASGTQVQSGVNLVKQTGGSLERIVSEVREISQHVKAIVEAALEQSTGLQEINTAVNVMDQGTQQNAAMVEQSTAASHGLAREAAALNALLAQFDFNGANTDSVKSGHDTRSHGRQHSSLAA</sequence>
<gene>
    <name evidence="9" type="ORF">RRU01S_34_00190</name>
</gene>
<dbReference type="PROSITE" id="PS50111">
    <property type="entry name" value="CHEMOTAXIS_TRANSDUC_2"/>
    <property type="match status" value="1"/>
</dbReference>
<evidence type="ECO:0000256" key="3">
    <source>
        <dbReference type="ARBA" id="ARBA00029447"/>
    </source>
</evidence>
<dbReference type="PANTHER" id="PTHR43531">
    <property type="entry name" value="PROTEIN ICFG"/>
    <property type="match status" value="1"/>
</dbReference>
<keyword evidence="6" id="KW-0472">Membrane</keyword>
<dbReference type="SUPFAM" id="SSF158472">
    <property type="entry name" value="HAMP domain-like"/>
    <property type="match status" value="1"/>
</dbReference>
<protein>
    <submittedName>
        <fullName evidence="9">Putative methyl-accepting chemotaxis protein</fullName>
    </submittedName>
</protein>
<name>A0A081D2W7_9HYPH</name>
<evidence type="ECO:0000256" key="5">
    <source>
        <dbReference type="SAM" id="MobiDB-lite"/>
    </source>
</evidence>
<organism evidence="9 10">
    <name type="scientific">Agrobacterium rubi TR3 = NBRC 13261</name>
    <dbReference type="NCBI Taxonomy" id="1368415"/>
    <lineage>
        <taxon>Bacteria</taxon>
        <taxon>Pseudomonadati</taxon>
        <taxon>Pseudomonadota</taxon>
        <taxon>Alphaproteobacteria</taxon>
        <taxon>Hyphomicrobiales</taxon>
        <taxon>Rhizobiaceae</taxon>
        <taxon>Rhizobium/Agrobacterium group</taxon>
        <taxon>Agrobacterium</taxon>
    </lineage>
</organism>
<dbReference type="FunFam" id="1.10.287.950:FF:000001">
    <property type="entry name" value="Methyl-accepting chemotaxis sensory transducer"/>
    <property type="match status" value="1"/>
</dbReference>
<comment type="similarity">
    <text evidence="3">Belongs to the methyl-accepting chemotaxis (MCP) protein family.</text>
</comment>
<comment type="subcellular location">
    <subcellularLocation>
        <location evidence="1">Membrane</location>
    </subcellularLocation>
</comment>
<comment type="caution">
    <text evidence="9">The sequence shown here is derived from an EMBL/GenBank/DDBJ whole genome shotgun (WGS) entry which is preliminary data.</text>
</comment>
<evidence type="ECO:0000313" key="10">
    <source>
        <dbReference type="Proteomes" id="UP000028701"/>
    </source>
</evidence>
<feature type="domain" description="HAMP" evidence="8">
    <location>
        <begin position="182"/>
        <end position="235"/>
    </location>
</feature>
<evidence type="ECO:0000313" key="9">
    <source>
        <dbReference type="EMBL" id="GAK73263.1"/>
    </source>
</evidence>
<dbReference type="SUPFAM" id="SSF58104">
    <property type="entry name" value="Methyl-accepting chemotaxis protein (MCP) signaling domain"/>
    <property type="match status" value="1"/>
</dbReference>
<dbReference type="EMBL" id="BBJU01000034">
    <property type="protein sequence ID" value="GAK73263.1"/>
    <property type="molecule type" value="Genomic_DNA"/>
</dbReference>
<keyword evidence="6" id="KW-0812">Transmembrane</keyword>
<dbReference type="PROSITE" id="PS50885">
    <property type="entry name" value="HAMP"/>
    <property type="match status" value="2"/>
</dbReference>
<dbReference type="Pfam" id="PF00015">
    <property type="entry name" value="MCPsignal"/>
    <property type="match status" value="1"/>
</dbReference>
<dbReference type="SMART" id="SM00304">
    <property type="entry name" value="HAMP"/>
    <property type="match status" value="2"/>
</dbReference>
<feature type="region of interest" description="Disordered" evidence="5">
    <location>
        <begin position="571"/>
        <end position="590"/>
    </location>
</feature>
<evidence type="ECO:0000256" key="2">
    <source>
        <dbReference type="ARBA" id="ARBA00022500"/>
    </source>
</evidence>
<dbReference type="AlphaFoldDB" id="A0A081D2W7"/>
<feature type="domain" description="HAMP" evidence="8">
    <location>
        <begin position="263"/>
        <end position="315"/>
    </location>
</feature>
<dbReference type="Gene3D" id="1.10.287.950">
    <property type="entry name" value="Methyl-accepting chemotaxis protein"/>
    <property type="match status" value="1"/>
</dbReference>
<evidence type="ECO:0000259" key="8">
    <source>
        <dbReference type="PROSITE" id="PS50885"/>
    </source>
</evidence>
<dbReference type="PRINTS" id="PR00260">
    <property type="entry name" value="CHEMTRNSDUCR"/>
</dbReference>
<dbReference type="InterPro" id="IPR004090">
    <property type="entry name" value="Chemotax_Me-accpt_rcpt"/>
</dbReference>
<keyword evidence="6" id="KW-1133">Transmembrane helix</keyword>
<reference evidence="9 10" key="1">
    <citation type="submission" date="2014-08" db="EMBL/GenBank/DDBJ databases">
        <title>Whole genome shotgun sequence of Rhizobium rubi NBRC 13261.</title>
        <authorList>
            <person name="Katano-Makiyama Y."/>
            <person name="Hosoyama A."/>
            <person name="Hashimoto M."/>
            <person name="Hosoyama Y."/>
            <person name="Noguchi M."/>
            <person name="Tsuchikane K."/>
            <person name="Uohara A."/>
            <person name="Ohji S."/>
            <person name="Ichikawa N."/>
            <person name="Kimura A."/>
            <person name="Yamazoe A."/>
            <person name="Fujita N."/>
        </authorList>
    </citation>
    <scope>NUCLEOTIDE SEQUENCE [LARGE SCALE GENOMIC DNA]</scope>
    <source>
        <strain evidence="9 10">NBRC 13261</strain>
    </source>
</reference>
<dbReference type="InterPro" id="IPR003660">
    <property type="entry name" value="HAMP_dom"/>
</dbReference>
<dbReference type="SMART" id="SM00283">
    <property type="entry name" value="MA"/>
    <property type="match status" value="1"/>
</dbReference>
<evidence type="ECO:0000256" key="4">
    <source>
        <dbReference type="PROSITE-ProRule" id="PRU00284"/>
    </source>
</evidence>
<dbReference type="Pfam" id="PF00672">
    <property type="entry name" value="HAMP"/>
    <property type="match status" value="1"/>
</dbReference>
<feature type="transmembrane region" description="Helical" evidence="6">
    <location>
        <begin position="158"/>
        <end position="180"/>
    </location>
</feature>
<dbReference type="InterPro" id="IPR051310">
    <property type="entry name" value="MCP_chemotaxis"/>
</dbReference>
<keyword evidence="4" id="KW-0807">Transducer</keyword>